<feature type="transmembrane region" description="Helical" evidence="7">
    <location>
        <begin position="268"/>
        <end position="286"/>
    </location>
</feature>
<feature type="transmembrane region" description="Helical" evidence="7">
    <location>
        <begin position="179"/>
        <end position="195"/>
    </location>
</feature>
<dbReference type="KEGG" id="gfu:KM031_02375"/>
<sequence length="319" mass="35106">MTTPTTGRNRAIDLLKLGLALMVVGIHANPFVPLGRTAILLTGDGLFRLGVPVFLIFNGYFLHAAVEAGRPWLYVKRAVQLYAIWMLLYLPVYWGMFSGQSMVERVKMLVFGFWHLWYLSGMAMAAALVTLLRHWSARAMWGLMAITFLCGIAITYAIAWELITVNKAVFGDTLKPNRNALFLCLPFLLAGYLIRRDSLADHISLRLALTLAALGSVLILAESLFLHHVAPRGVAHDTMLSLGLAAPMLALAALKWPGIAQSRAAGDYASGIYFIHVAICAMLFRHTELQRPAVYALTVAGAVAGTWMIRRAGLTRKLL</sequence>
<feature type="transmembrane region" description="Helical" evidence="7">
    <location>
        <begin position="12"/>
        <end position="34"/>
    </location>
</feature>
<dbReference type="RefSeq" id="WP_215507901.1">
    <property type="nucleotide sequence ID" value="NZ_CP076361.1"/>
</dbReference>
<name>A0A975P6Z5_9RHOB</name>
<dbReference type="Pfam" id="PF01757">
    <property type="entry name" value="Acyl_transf_3"/>
    <property type="match status" value="1"/>
</dbReference>
<evidence type="ECO:0000256" key="4">
    <source>
        <dbReference type="ARBA" id="ARBA00022692"/>
    </source>
</evidence>
<feature type="transmembrane region" description="Helical" evidence="7">
    <location>
        <begin position="46"/>
        <end position="66"/>
    </location>
</feature>
<evidence type="ECO:0000256" key="7">
    <source>
        <dbReference type="SAM" id="Phobius"/>
    </source>
</evidence>
<evidence type="ECO:0000313" key="9">
    <source>
        <dbReference type="EMBL" id="QWK90780.1"/>
    </source>
</evidence>
<keyword evidence="9" id="KW-0012">Acyltransferase</keyword>
<feature type="transmembrane region" description="Helical" evidence="7">
    <location>
        <begin position="108"/>
        <end position="132"/>
    </location>
</feature>
<feature type="transmembrane region" description="Helical" evidence="7">
    <location>
        <begin position="292"/>
        <end position="309"/>
    </location>
</feature>
<feature type="transmembrane region" description="Helical" evidence="7">
    <location>
        <begin position="238"/>
        <end position="256"/>
    </location>
</feature>
<evidence type="ECO:0000256" key="2">
    <source>
        <dbReference type="ARBA" id="ARBA00007400"/>
    </source>
</evidence>
<evidence type="ECO:0000313" key="10">
    <source>
        <dbReference type="Proteomes" id="UP000679352"/>
    </source>
</evidence>
<dbReference type="Proteomes" id="UP000679352">
    <property type="component" value="Chromosome"/>
</dbReference>
<evidence type="ECO:0000256" key="6">
    <source>
        <dbReference type="ARBA" id="ARBA00023136"/>
    </source>
</evidence>
<dbReference type="EMBL" id="CP076361">
    <property type="protein sequence ID" value="QWK90780.1"/>
    <property type="molecule type" value="Genomic_DNA"/>
</dbReference>
<evidence type="ECO:0000256" key="5">
    <source>
        <dbReference type="ARBA" id="ARBA00022989"/>
    </source>
</evidence>
<dbReference type="PANTHER" id="PTHR40074">
    <property type="entry name" value="O-ACETYLTRANSFERASE WECH"/>
    <property type="match status" value="1"/>
</dbReference>
<feature type="transmembrane region" description="Helical" evidence="7">
    <location>
        <begin position="139"/>
        <end position="159"/>
    </location>
</feature>
<dbReference type="InterPro" id="IPR002656">
    <property type="entry name" value="Acyl_transf_3_dom"/>
</dbReference>
<feature type="transmembrane region" description="Helical" evidence="7">
    <location>
        <begin position="207"/>
        <end position="226"/>
    </location>
</feature>
<keyword evidence="5 7" id="KW-1133">Transmembrane helix</keyword>
<evidence type="ECO:0000256" key="3">
    <source>
        <dbReference type="ARBA" id="ARBA00022475"/>
    </source>
</evidence>
<organism evidence="9 10">
    <name type="scientific">Gemmobacter fulvus</name>
    <dbReference type="NCBI Taxonomy" id="2840474"/>
    <lineage>
        <taxon>Bacteria</taxon>
        <taxon>Pseudomonadati</taxon>
        <taxon>Pseudomonadota</taxon>
        <taxon>Alphaproteobacteria</taxon>
        <taxon>Rhodobacterales</taxon>
        <taxon>Paracoccaceae</taxon>
        <taxon>Gemmobacter</taxon>
    </lineage>
</organism>
<keyword evidence="3" id="KW-1003">Cell membrane</keyword>
<protein>
    <submittedName>
        <fullName evidence="9">Acyltransferase</fullName>
    </submittedName>
</protein>
<reference evidence="9" key="1">
    <citation type="submission" date="2021-06" db="EMBL/GenBank/DDBJ databases">
        <title>Direct submission.</title>
        <authorList>
            <person name="Lee C.-S."/>
            <person name="Jin L."/>
        </authorList>
    </citation>
    <scope>NUCLEOTIDE SEQUENCE</scope>
    <source>
        <strain evidence="9">Con5</strain>
    </source>
</reference>
<dbReference type="GO" id="GO:0009246">
    <property type="term" value="P:enterobacterial common antigen biosynthetic process"/>
    <property type="evidence" value="ECO:0007669"/>
    <property type="project" value="TreeGrafter"/>
</dbReference>
<dbReference type="PANTHER" id="PTHR40074:SF2">
    <property type="entry name" value="O-ACETYLTRANSFERASE WECH"/>
    <property type="match status" value="1"/>
</dbReference>
<dbReference type="AlphaFoldDB" id="A0A975P6Z5"/>
<keyword evidence="6 7" id="KW-0472">Membrane</keyword>
<keyword evidence="9" id="KW-0808">Transferase</keyword>
<evidence type="ECO:0000259" key="8">
    <source>
        <dbReference type="Pfam" id="PF01757"/>
    </source>
</evidence>
<feature type="domain" description="Acyltransferase 3" evidence="8">
    <location>
        <begin position="10"/>
        <end position="310"/>
    </location>
</feature>
<feature type="transmembrane region" description="Helical" evidence="7">
    <location>
        <begin position="78"/>
        <end position="96"/>
    </location>
</feature>
<dbReference type="GO" id="GO:0005886">
    <property type="term" value="C:plasma membrane"/>
    <property type="evidence" value="ECO:0007669"/>
    <property type="project" value="UniProtKB-SubCell"/>
</dbReference>
<accession>A0A975P6Z5</accession>
<keyword evidence="10" id="KW-1185">Reference proteome</keyword>
<dbReference type="GO" id="GO:0016413">
    <property type="term" value="F:O-acetyltransferase activity"/>
    <property type="evidence" value="ECO:0007669"/>
    <property type="project" value="TreeGrafter"/>
</dbReference>
<comment type="subcellular location">
    <subcellularLocation>
        <location evidence="1">Cell membrane</location>
        <topology evidence="1">Multi-pass membrane protein</topology>
    </subcellularLocation>
</comment>
<evidence type="ECO:0000256" key="1">
    <source>
        <dbReference type="ARBA" id="ARBA00004651"/>
    </source>
</evidence>
<comment type="similarity">
    <text evidence="2">Belongs to the acyltransferase 3 family.</text>
</comment>
<gene>
    <name evidence="9" type="ORF">KM031_02375</name>
</gene>
<proteinExistence type="inferred from homology"/>
<keyword evidence="4 7" id="KW-0812">Transmembrane</keyword>